<dbReference type="PATRIC" id="fig|1036673.3.peg.2217"/>
<dbReference type="HOGENOM" id="CLU_016047_1_1_9"/>
<dbReference type="PANTHER" id="PTHR43744">
    <property type="entry name" value="ABC TRANSPORTER PERMEASE PROTEIN MG189-RELATED-RELATED"/>
    <property type="match status" value="1"/>
</dbReference>
<keyword evidence="4 7" id="KW-0812">Transmembrane</keyword>
<evidence type="ECO:0000256" key="1">
    <source>
        <dbReference type="ARBA" id="ARBA00004651"/>
    </source>
</evidence>
<proteinExistence type="inferred from homology"/>
<feature type="domain" description="ABC transmembrane type-1" evidence="9">
    <location>
        <begin position="95"/>
        <end position="285"/>
    </location>
</feature>
<reference evidence="11" key="1">
    <citation type="submission" date="2011-06" db="EMBL/GenBank/DDBJ databases">
        <title>Complete genome sequence of Paenibacillus mucilaginosus KNP414.</title>
        <authorList>
            <person name="Wang J."/>
            <person name="Hu S."/>
            <person name="Hu X."/>
            <person name="Zhang B."/>
            <person name="Dong D."/>
            <person name="Zhang S."/>
            <person name="Zhao K."/>
            <person name="Wu D."/>
        </authorList>
    </citation>
    <scope>NUCLEOTIDE SEQUENCE [LARGE SCALE GENOMIC DNA]</scope>
    <source>
        <strain evidence="11">KNP414</strain>
    </source>
</reference>
<evidence type="ECO:0000256" key="7">
    <source>
        <dbReference type="RuleBase" id="RU363032"/>
    </source>
</evidence>
<keyword evidence="5 7" id="KW-1133">Transmembrane helix</keyword>
<feature type="transmembrane region" description="Helical" evidence="7">
    <location>
        <begin position="218"/>
        <end position="241"/>
    </location>
</feature>
<evidence type="ECO:0000256" key="6">
    <source>
        <dbReference type="ARBA" id="ARBA00023136"/>
    </source>
</evidence>
<dbReference type="AlphaFoldDB" id="F8F831"/>
<name>F8F831_PAEMK</name>
<gene>
    <name evidence="10" type="ordered locus">KNP414_02455</name>
</gene>
<feature type="region of interest" description="Disordered" evidence="8">
    <location>
        <begin position="1"/>
        <end position="22"/>
    </location>
</feature>
<feature type="transmembrane region" description="Helical" evidence="7">
    <location>
        <begin position="164"/>
        <end position="181"/>
    </location>
</feature>
<dbReference type="GO" id="GO:0055085">
    <property type="term" value="P:transmembrane transport"/>
    <property type="evidence" value="ECO:0007669"/>
    <property type="project" value="InterPro"/>
</dbReference>
<accession>F8F831</accession>
<dbReference type="KEGG" id="pms:KNP414_02455"/>
<evidence type="ECO:0000256" key="4">
    <source>
        <dbReference type="ARBA" id="ARBA00022692"/>
    </source>
</evidence>
<dbReference type="Pfam" id="PF00528">
    <property type="entry name" value="BPD_transp_1"/>
    <property type="match status" value="1"/>
</dbReference>
<evidence type="ECO:0000256" key="8">
    <source>
        <dbReference type="SAM" id="MobiDB-lite"/>
    </source>
</evidence>
<reference evidence="10 11" key="2">
    <citation type="journal article" date="2013" name="Genome Announc.">
        <title>Genome Sequence of Growth-Improving Paenibacillus mucilaginosus Strain KNP414.</title>
        <authorList>
            <person name="Lu J.J."/>
            <person name="Wang J.F."/>
            <person name="Hu X.F."/>
        </authorList>
    </citation>
    <scope>NUCLEOTIDE SEQUENCE [LARGE SCALE GENOMIC DNA]</scope>
    <source>
        <strain evidence="10 11">KNP414</strain>
    </source>
</reference>
<dbReference type="CDD" id="cd06261">
    <property type="entry name" value="TM_PBP2"/>
    <property type="match status" value="1"/>
</dbReference>
<keyword evidence="6 7" id="KW-0472">Membrane</keyword>
<protein>
    <submittedName>
        <fullName evidence="10">Binding-protein-dependent transport systems inner membrane component</fullName>
    </submittedName>
</protein>
<dbReference type="SUPFAM" id="SSF161098">
    <property type="entry name" value="MetI-like"/>
    <property type="match status" value="1"/>
</dbReference>
<evidence type="ECO:0000256" key="5">
    <source>
        <dbReference type="ARBA" id="ARBA00022989"/>
    </source>
</evidence>
<dbReference type="PROSITE" id="PS50928">
    <property type="entry name" value="ABC_TM1"/>
    <property type="match status" value="1"/>
</dbReference>
<dbReference type="GO" id="GO:0005886">
    <property type="term" value="C:plasma membrane"/>
    <property type="evidence" value="ECO:0007669"/>
    <property type="project" value="UniProtKB-SubCell"/>
</dbReference>
<organism evidence="10 11">
    <name type="scientific">Paenibacillus mucilaginosus (strain KNP414)</name>
    <dbReference type="NCBI Taxonomy" id="1036673"/>
    <lineage>
        <taxon>Bacteria</taxon>
        <taxon>Bacillati</taxon>
        <taxon>Bacillota</taxon>
        <taxon>Bacilli</taxon>
        <taxon>Bacillales</taxon>
        <taxon>Paenibacillaceae</taxon>
        <taxon>Paenibacillus</taxon>
    </lineage>
</organism>
<dbReference type="InterPro" id="IPR000515">
    <property type="entry name" value="MetI-like"/>
</dbReference>
<evidence type="ECO:0000259" key="9">
    <source>
        <dbReference type="PROSITE" id="PS50928"/>
    </source>
</evidence>
<comment type="subcellular location">
    <subcellularLocation>
        <location evidence="1 7">Cell membrane</location>
        <topology evidence="1 7">Multi-pass membrane protein</topology>
    </subcellularLocation>
</comment>
<evidence type="ECO:0000256" key="2">
    <source>
        <dbReference type="ARBA" id="ARBA00022448"/>
    </source>
</evidence>
<feature type="transmembrane region" description="Helical" evidence="7">
    <location>
        <begin position="132"/>
        <end position="152"/>
    </location>
</feature>
<dbReference type="PANTHER" id="PTHR43744:SF12">
    <property type="entry name" value="ABC TRANSPORTER PERMEASE PROTEIN MG189-RELATED"/>
    <property type="match status" value="1"/>
</dbReference>
<dbReference type="EMBL" id="CP002869">
    <property type="protein sequence ID" value="AEI41016.1"/>
    <property type="molecule type" value="Genomic_DNA"/>
</dbReference>
<feature type="transmembrane region" description="Helical" evidence="7">
    <location>
        <begin position="261"/>
        <end position="284"/>
    </location>
</feature>
<dbReference type="Gene3D" id="1.10.3720.10">
    <property type="entry name" value="MetI-like"/>
    <property type="match status" value="1"/>
</dbReference>
<feature type="transmembrane region" description="Helical" evidence="7">
    <location>
        <begin position="99"/>
        <end position="120"/>
    </location>
</feature>
<feature type="transmembrane region" description="Helical" evidence="7">
    <location>
        <begin position="31"/>
        <end position="56"/>
    </location>
</feature>
<dbReference type="InterPro" id="IPR035906">
    <property type="entry name" value="MetI-like_sf"/>
</dbReference>
<evidence type="ECO:0000313" key="10">
    <source>
        <dbReference type="EMBL" id="AEI41016.1"/>
    </source>
</evidence>
<evidence type="ECO:0000256" key="3">
    <source>
        <dbReference type="ARBA" id="ARBA00022475"/>
    </source>
</evidence>
<comment type="similarity">
    <text evidence="7">Belongs to the binding-protein-dependent transport system permease family.</text>
</comment>
<keyword evidence="3" id="KW-1003">Cell membrane</keyword>
<evidence type="ECO:0000313" key="11">
    <source>
        <dbReference type="Proteomes" id="UP000006620"/>
    </source>
</evidence>
<keyword evidence="2 7" id="KW-0813">Transport</keyword>
<sequence>MEANMEMRTPPKSKTASAGLLRTDRSGGSPLAGLLLHAVLITGAVLMTGPFIWMILSSLKQFHQIFLIPPQWIPDPWEWGNYKRSWEALPFGRAYFNSAYIAVISVIGKLLTCSMAAYAFAKIRFPLREPIFVLFLATMMVPGQVTIIPLYLMMKSIGWIDTHLAILVPEILFSAFGVFMLRQFMKSIPDELAEAAVVDGANRWTIYWRVILPLVRPALAALGIFTFLGLWNNFFGPLIFLNTPEKFTVPLLLNMFRGMYITDWTLMMAGSSIAVVPVLIVYLFGQRYIIEGVTLTGIKG</sequence>
<dbReference type="Proteomes" id="UP000006620">
    <property type="component" value="Chromosome"/>
</dbReference>
<dbReference type="RefSeq" id="WP_013916177.1">
    <property type="nucleotide sequence ID" value="NC_015690.1"/>
</dbReference>